<comment type="caution">
    <text evidence="1">The sequence shown here is derived from an EMBL/GenBank/DDBJ whole genome shotgun (WGS) entry which is preliminary data.</text>
</comment>
<sequence>MQSFVANEEDNFWRFFCQPAKLSFGARDQLTTSLGLQGMDTALSSLCAAHSSSTFLSHLHRLTASQEADNSLKFNNFLHPLFVTNQA</sequence>
<evidence type="ECO:0000313" key="1">
    <source>
        <dbReference type="EMBL" id="KAL5109657.1"/>
    </source>
</evidence>
<organism evidence="1 2">
    <name type="scientific">Taenia crassiceps</name>
    <dbReference type="NCBI Taxonomy" id="6207"/>
    <lineage>
        <taxon>Eukaryota</taxon>
        <taxon>Metazoa</taxon>
        <taxon>Spiralia</taxon>
        <taxon>Lophotrochozoa</taxon>
        <taxon>Platyhelminthes</taxon>
        <taxon>Cestoda</taxon>
        <taxon>Eucestoda</taxon>
        <taxon>Cyclophyllidea</taxon>
        <taxon>Taeniidae</taxon>
        <taxon>Taenia</taxon>
    </lineage>
</organism>
<protein>
    <submittedName>
        <fullName evidence="1">Uncharacterized protein</fullName>
    </submittedName>
</protein>
<dbReference type="EMBL" id="JAKROA010000002">
    <property type="protein sequence ID" value="KAL5109657.1"/>
    <property type="molecule type" value="Genomic_DNA"/>
</dbReference>
<gene>
    <name evidence="1" type="ORF">TcWFU_000204</name>
</gene>
<name>A0ABR4QJC3_9CEST</name>
<proteinExistence type="predicted"/>
<keyword evidence="2" id="KW-1185">Reference proteome</keyword>
<accession>A0ABR4QJC3</accession>
<dbReference type="Proteomes" id="UP001651158">
    <property type="component" value="Unassembled WGS sequence"/>
</dbReference>
<evidence type="ECO:0000313" key="2">
    <source>
        <dbReference type="Proteomes" id="UP001651158"/>
    </source>
</evidence>
<reference evidence="1 2" key="1">
    <citation type="journal article" date="2022" name="Front. Cell. Infect. Microbiol.">
        <title>The Genomes of Two Strains of Taenia crassiceps the Animal Model for the Study of Human Cysticercosis.</title>
        <authorList>
            <person name="Bobes R.J."/>
            <person name="Estrada K."/>
            <person name="Rios-Valencia D.G."/>
            <person name="Calderon-Gallegos A."/>
            <person name="de la Torre P."/>
            <person name="Carrero J.C."/>
            <person name="Sanchez-Flores A."/>
            <person name="Laclette J.P."/>
        </authorList>
    </citation>
    <scope>NUCLEOTIDE SEQUENCE [LARGE SCALE GENOMIC DNA]</scope>
    <source>
        <strain evidence="1">WFUcys</strain>
    </source>
</reference>